<gene>
    <name evidence="1" type="ORF">RHMOL_Rhmol02G0070800</name>
</gene>
<name>A0ACC0PM89_RHOML</name>
<keyword evidence="2" id="KW-1185">Reference proteome</keyword>
<accession>A0ACC0PM89</accession>
<comment type="caution">
    <text evidence="1">The sequence shown here is derived from an EMBL/GenBank/DDBJ whole genome shotgun (WGS) entry which is preliminary data.</text>
</comment>
<evidence type="ECO:0000313" key="2">
    <source>
        <dbReference type="Proteomes" id="UP001062846"/>
    </source>
</evidence>
<sequence>MDPFSKSFQVRITIVGSKASCFVTSRFGHCFTDGHCVSDAVIVRSSKNCIRKCLGNQKSGLLKAWDEERCALAEKVASAVLHLETIYHNNSRYDSEGTGFIISRFGHSLTDAHCASEDVVFQYFKNRFRKCLEAVVMVKSLGNQELNLGADILYVDPSTDLACKVRLLEDYAGHVFKFCYKVPKSGQSILALGNPDNCKNATRVGIISGIPLYLCNISLENLESCFPYHKSFNACFVK</sequence>
<evidence type="ECO:0000313" key="1">
    <source>
        <dbReference type="EMBL" id="KAI8566810.1"/>
    </source>
</evidence>
<dbReference type="EMBL" id="CM046389">
    <property type="protein sequence ID" value="KAI8566810.1"/>
    <property type="molecule type" value="Genomic_DNA"/>
</dbReference>
<dbReference type="Proteomes" id="UP001062846">
    <property type="component" value="Chromosome 2"/>
</dbReference>
<protein>
    <submittedName>
        <fullName evidence="1">Uncharacterized protein</fullName>
    </submittedName>
</protein>
<proteinExistence type="predicted"/>
<reference evidence="1" key="1">
    <citation type="submission" date="2022-02" db="EMBL/GenBank/DDBJ databases">
        <title>Plant Genome Project.</title>
        <authorList>
            <person name="Zhang R.-G."/>
        </authorList>
    </citation>
    <scope>NUCLEOTIDE SEQUENCE</scope>
    <source>
        <strain evidence="1">AT1</strain>
    </source>
</reference>
<organism evidence="1 2">
    <name type="scientific">Rhododendron molle</name>
    <name type="common">Chinese azalea</name>
    <name type="synonym">Azalea mollis</name>
    <dbReference type="NCBI Taxonomy" id="49168"/>
    <lineage>
        <taxon>Eukaryota</taxon>
        <taxon>Viridiplantae</taxon>
        <taxon>Streptophyta</taxon>
        <taxon>Embryophyta</taxon>
        <taxon>Tracheophyta</taxon>
        <taxon>Spermatophyta</taxon>
        <taxon>Magnoliopsida</taxon>
        <taxon>eudicotyledons</taxon>
        <taxon>Gunneridae</taxon>
        <taxon>Pentapetalae</taxon>
        <taxon>asterids</taxon>
        <taxon>Ericales</taxon>
        <taxon>Ericaceae</taxon>
        <taxon>Ericoideae</taxon>
        <taxon>Rhodoreae</taxon>
        <taxon>Rhododendron</taxon>
    </lineage>
</organism>